<evidence type="ECO:0000313" key="1">
    <source>
        <dbReference type="EMBL" id="QUI22586.1"/>
    </source>
</evidence>
<dbReference type="KEGG" id="vpy:HZI73_09855"/>
<name>A0A8J8SGG7_9FIRM</name>
<proteinExistence type="predicted"/>
<sequence length="100" mass="11347">MEIITDERFKALKNKSILVGLTYVHNDNSISHRVEFLGTIIDLDNEGLVIKKDSDGDKFWLPPDNSAIQHAPKGEYTLQTTGEVISNPDFMTIWTIDLQE</sequence>
<dbReference type="RefSeq" id="WP_212698076.1">
    <property type="nucleotide sequence ID" value="NZ_CP058649.1"/>
</dbReference>
<reference evidence="1" key="1">
    <citation type="submission" date="2020-07" db="EMBL/GenBank/DDBJ databases">
        <title>Vallitalea pronyensis genome.</title>
        <authorList>
            <person name="Postec A."/>
        </authorList>
    </citation>
    <scope>NUCLEOTIDE SEQUENCE</scope>
    <source>
        <strain evidence="1">FatNI3</strain>
    </source>
</reference>
<accession>A0A8J8SGG7</accession>
<dbReference type="AlphaFoldDB" id="A0A8J8SGG7"/>
<protein>
    <submittedName>
        <fullName evidence="1">Uncharacterized protein</fullName>
    </submittedName>
</protein>
<gene>
    <name evidence="1" type="ORF">HZI73_09855</name>
</gene>
<evidence type="ECO:0000313" key="2">
    <source>
        <dbReference type="Proteomes" id="UP000683246"/>
    </source>
</evidence>
<dbReference type="EMBL" id="CP058649">
    <property type="protein sequence ID" value="QUI22586.1"/>
    <property type="molecule type" value="Genomic_DNA"/>
</dbReference>
<keyword evidence="2" id="KW-1185">Reference proteome</keyword>
<dbReference type="Proteomes" id="UP000683246">
    <property type="component" value="Chromosome"/>
</dbReference>
<organism evidence="1 2">
    <name type="scientific">Vallitalea pronyensis</name>
    <dbReference type="NCBI Taxonomy" id="1348613"/>
    <lineage>
        <taxon>Bacteria</taxon>
        <taxon>Bacillati</taxon>
        <taxon>Bacillota</taxon>
        <taxon>Clostridia</taxon>
        <taxon>Lachnospirales</taxon>
        <taxon>Vallitaleaceae</taxon>
        <taxon>Vallitalea</taxon>
    </lineage>
</organism>